<keyword evidence="4" id="KW-1185">Reference proteome</keyword>
<dbReference type="InterPro" id="IPR053772">
    <property type="entry name" value="At1g61320/At1g61330-like"/>
</dbReference>
<evidence type="ECO:0000259" key="2">
    <source>
        <dbReference type="PROSITE" id="PS50181"/>
    </source>
</evidence>
<dbReference type="EMBL" id="JBEDUW010000005">
    <property type="protein sequence ID" value="KAK9928667.1"/>
    <property type="molecule type" value="Genomic_DNA"/>
</dbReference>
<reference evidence="3 4" key="1">
    <citation type="journal article" date="2023" name="G3 (Bethesda)">
        <title>A chromosome-length genome assembly and annotation of blackberry (Rubus argutus, cv. 'Hillquist').</title>
        <authorList>
            <person name="Bruna T."/>
            <person name="Aryal R."/>
            <person name="Dudchenko O."/>
            <person name="Sargent D.J."/>
            <person name="Mead D."/>
            <person name="Buti M."/>
            <person name="Cavallini A."/>
            <person name="Hytonen T."/>
            <person name="Andres J."/>
            <person name="Pham M."/>
            <person name="Weisz D."/>
            <person name="Mascagni F."/>
            <person name="Usai G."/>
            <person name="Natali L."/>
            <person name="Bassil N."/>
            <person name="Fernandez G.E."/>
            <person name="Lomsadze A."/>
            <person name="Armour M."/>
            <person name="Olukolu B."/>
            <person name="Poorten T."/>
            <person name="Britton C."/>
            <person name="Davik J."/>
            <person name="Ashrafi H."/>
            <person name="Aiden E.L."/>
            <person name="Borodovsky M."/>
            <person name="Worthington M."/>
        </authorList>
    </citation>
    <scope>NUCLEOTIDE SEQUENCE [LARGE SCALE GENOMIC DNA]</scope>
    <source>
        <strain evidence="3">PI 553951</strain>
    </source>
</reference>
<protein>
    <recommendedName>
        <fullName evidence="2">F-box domain-containing protein</fullName>
    </recommendedName>
</protein>
<dbReference type="CDD" id="cd22160">
    <property type="entry name" value="F-box_AtFBL13-like"/>
    <property type="match status" value="1"/>
</dbReference>
<dbReference type="PANTHER" id="PTHR34145">
    <property type="entry name" value="OS02G0105600 PROTEIN"/>
    <property type="match status" value="1"/>
</dbReference>
<dbReference type="SMART" id="SM00256">
    <property type="entry name" value="FBOX"/>
    <property type="match status" value="1"/>
</dbReference>
<proteinExistence type="predicted"/>
<dbReference type="InterPro" id="IPR036047">
    <property type="entry name" value="F-box-like_dom_sf"/>
</dbReference>
<dbReference type="InterPro" id="IPR032675">
    <property type="entry name" value="LRR_dom_sf"/>
</dbReference>
<dbReference type="Gene3D" id="1.20.1280.50">
    <property type="match status" value="1"/>
</dbReference>
<dbReference type="Pfam" id="PF00646">
    <property type="entry name" value="F-box"/>
    <property type="match status" value="1"/>
</dbReference>
<dbReference type="SUPFAM" id="SSF81383">
    <property type="entry name" value="F-box domain"/>
    <property type="match status" value="1"/>
</dbReference>
<dbReference type="PROSITE" id="PS50181">
    <property type="entry name" value="FBOX"/>
    <property type="match status" value="1"/>
</dbReference>
<evidence type="ECO:0000256" key="1">
    <source>
        <dbReference type="SAM" id="MobiDB-lite"/>
    </source>
</evidence>
<sequence length="486" mass="56527">MERRARPSSQFLQDERKRERKRKRGKKQKLVEGDYYSVDRISALPDELVASIVSLLPVKEAAATSILSRRWHHVWKSRTSLDLYDAKFDLVKGIRSFLKLKLQAKVQESCRYVDWVDHVVQQHSSPTIQHFRACFNINNGFTNHVDKWIEFAMNKRVQILELEFYMEHGDMIKDVYQFPQKLLGLEKESAADPPCLHSCGSNIGFNFLKILHFRCVDVRQQVLEYFLSNCPVLEQLTVRSAPNLFQLRVVGPFIALKHLRIEACVRLTRIDVCDANKLVSFCFFGSEDTNLVFVNVPSLVEVSYRTFPYSIHLPFTKFSCCLSQLEMLKLDIVGVDCNQNHVFPKFANLKQLELQLREDYLYNLSCFMKASPNLQRLVLKLDEAIMMPHVPREIRNYTPKSPHHHLKVVEIVGYRGRKGDVQRVMYLVKNALALEKIVIDPVPRWCVWPSEKDRGAEEVEKEKKAREHAVQHLKGKVPSTIEFVCL</sequence>
<name>A0AAW1WYZ9_RUBAR</name>
<dbReference type="InterPro" id="IPR001810">
    <property type="entry name" value="F-box_dom"/>
</dbReference>
<dbReference type="Pfam" id="PF23622">
    <property type="entry name" value="LRR_At1g61320_AtMIF1"/>
    <property type="match status" value="1"/>
</dbReference>
<dbReference type="AlphaFoldDB" id="A0AAW1WYZ9"/>
<dbReference type="Gene3D" id="3.80.10.10">
    <property type="entry name" value="Ribonuclease Inhibitor"/>
    <property type="match status" value="1"/>
</dbReference>
<accession>A0AAW1WYZ9</accession>
<evidence type="ECO:0000313" key="3">
    <source>
        <dbReference type="EMBL" id="KAK9928667.1"/>
    </source>
</evidence>
<evidence type="ECO:0000313" key="4">
    <source>
        <dbReference type="Proteomes" id="UP001457282"/>
    </source>
</evidence>
<gene>
    <name evidence="3" type="ORF">M0R45_025790</name>
</gene>
<feature type="region of interest" description="Disordered" evidence="1">
    <location>
        <begin position="1"/>
        <end position="26"/>
    </location>
</feature>
<organism evidence="3 4">
    <name type="scientific">Rubus argutus</name>
    <name type="common">Southern blackberry</name>
    <dbReference type="NCBI Taxonomy" id="59490"/>
    <lineage>
        <taxon>Eukaryota</taxon>
        <taxon>Viridiplantae</taxon>
        <taxon>Streptophyta</taxon>
        <taxon>Embryophyta</taxon>
        <taxon>Tracheophyta</taxon>
        <taxon>Spermatophyta</taxon>
        <taxon>Magnoliopsida</taxon>
        <taxon>eudicotyledons</taxon>
        <taxon>Gunneridae</taxon>
        <taxon>Pentapetalae</taxon>
        <taxon>rosids</taxon>
        <taxon>fabids</taxon>
        <taxon>Rosales</taxon>
        <taxon>Rosaceae</taxon>
        <taxon>Rosoideae</taxon>
        <taxon>Rosoideae incertae sedis</taxon>
        <taxon>Rubus</taxon>
    </lineage>
</organism>
<dbReference type="InterPro" id="IPR053781">
    <property type="entry name" value="F-box_AtFBL13-like"/>
</dbReference>
<dbReference type="Proteomes" id="UP001457282">
    <property type="component" value="Unassembled WGS sequence"/>
</dbReference>
<comment type="caution">
    <text evidence="3">The sequence shown here is derived from an EMBL/GenBank/DDBJ whole genome shotgun (WGS) entry which is preliminary data.</text>
</comment>
<feature type="domain" description="F-box" evidence="2">
    <location>
        <begin position="38"/>
        <end position="91"/>
    </location>
</feature>
<dbReference type="SUPFAM" id="SSF52058">
    <property type="entry name" value="L domain-like"/>
    <property type="match status" value="1"/>
</dbReference>
<dbReference type="InterPro" id="IPR055357">
    <property type="entry name" value="LRR_At1g61320_AtMIF1"/>
</dbReference>
<dbReference type="PANTHER" id="PTHR34145:SF68">
    <property type="entry name" value="FBD DOMAIN-CONTAINING PROTEIN"/>
    <property type="match status" value="1"/>
</dbReference>